<gene>
    <name evidence="3" type="ORF">E0D97_02775</name>
</gene>
<protein>
    <submittedName>
        <fullName evidence="3">Pilus assembly protein</fullName>
    </submittedName>
</protein>
<evidence type="ECO:0000313" key="3">
    <source>
        <dbReference type="EMBL" id="TCD16370.1"/>
    </source>
</evidence>
<dbReference type="RefSeq" id="WP_131565174.1">
    <property type="nucleotide sequence ID" value="NZ_JAINFK010000001.1"/>
</dbReference>
<reference evidence="3 4" key="1">
    <citation type="journal article" date="2015" name="Antonie Van Leeuwenhoek">
        <title>Oricola cellulosilytica gen. nov., sp. nov., a cellulose-degrading bacterium of the family Phyllobacteriaceae isolated from surface seashore water, and emended descriptions of Mesorhizobium loti and Phyllobacterium myrsinacearum.</title>
        <authorList>
            <person name="Hameed A."/>
            <person name="Shahina M."/>
            <person name="Lai W.A."/>
            <person name="Lin S.Y."/>
            <person name="Young L.S."/>
            <person name="Liu Y.C."/>
            <person name="Hsu Y.H."/>
            <person name="Young C.C."/>
        </authorList>
    </citation>
    <scope>NUCLEOTIDE SEQUENCE [LARGE SCALE GENOMIC DNA]</scope>
    <source>
        <strain evidence="3 4">KCTC 52183</strain>
    </source>
</reference>
<evidence type="ECO:0000256" key="1">
    <source>
        <dbReference type="SAM" id="Phobius"/>
    </source>
</evidence>
<keyword evidence="1" id="KW-1133">Transmembrane helix</keyword>
<name>A0A4R0PIR3_9HYPH</name>
<comment type="caution">
    <text evidence="3">The sequence shown here is derived from an EMBL/GenBank/DDBJ whole genome shotgun (WGS) entry which is preliminary data.</text>
</comment>
<dbReference type="Proteomes" id="UP000291301">
    <property type="component" value="Unassembled WGS sequence"/>
</dbReference>
<dbReference type="OrthoDB" id="7189296at2"/>
<proteinExistence type="predicted"/>
<dbReference type="Pfam" id="PF07811">
    <property type="entry name" value="TadE"/>
    <property type="match status" value="1"/>
</dbReference>
<keyword evidence="4" id="KW-1185">Reference proteome</keyword>
<keyword evidence="1" id="KW-0472">Membrane</keyword>
<accession>A0A4R0PIR3</accession>
<sequence>MRITKTTDRVREHLSKALGRLARQPVLQDKRGVAAVEFALIVPLMLAMYLGTMEMSAGVVVNKKVSRVASTVADLVTQQQEVSKADLEQIMGIGEAVLFPYVSRRPDIVVIGIDVDTSYPKGGKVVWSRRYDQGTFKPGWAKGSDVDVPAKLQINDTFLVRVDTRIDYAPVVSWLIGDTVGSIKNGVGVIEMAESYILRPRYGADITCIDC</sequence>
<dbReference type="EMBL" id="SJST01000001">
    <property type="protein sequence ID" value="TCD16370.1"/>
    <property type="molecule type" value="Genomic_DNA"/>
</dbReference>
<feature type="transmembrane region" description="Helical" evidence="1">
    <location>
        <begin position="33"/>
        <end position="51"/>
    </location>
</feature>
<evidence type="ECO:0000313" key="4">
    <source>
        <dbReference type="Proteomes" id="UP000291301"/>
    </source>
</evidence>
<dbReference type="InterPro" id="IPR012495">
    <property type="entry name" value="TadE-like_dom"/>
</dbReference>
<evidence type="ECO:0000259" key="2">
    <source>
        <dbReference type="Pfam" id="PF07811"/>
    </source>
</evidence>
<keyword evidence="1" id="KW-0812">Transmembrane</keyword>
<dbReference type="AlphaFoldDB" id="A0A4R0PIR3"/>
<organism evidence="3 4">
    <name type="scientific">Oricola cellulosilytica</name>
    <dbReference type="NCBI Taxonomy" id="1429082"/>
    <lineage>
        <taxon>Bacteria</taxon>
        <taxon>Pseudomonadati</taxon>
        <taxon>Pseudomonadota</taxon>
        <taxon>Alphaproteobacteria</taxon>
        <taxon>Hyphomicrobiales</taxon>
        <taxon>Ahrensiaceae</taxon>
        <taxon>Oricola</taxon>
    </lineage>
</organism>
<feature type="domain" description="TadE-like" evidence="2">
    <location>
        <begin position="32"/>
        <end position="73"/>
    </location>
</feature>